<dbReference type="EMBL" id="MF595869">
    <property type="protein sequence ID" value="ATQ37179.1"/>
    <property type="molecule type" value="Genomic_DNA"/>
</dbReference>
<accession>W6D7L3</accession>
<dbReference type="NCBIfam" id="NF004482">
    <property type="entry name" value="PRK05815.2-4"/>
    <property type="match status" value="1"/>
</dbReference>
<dbReference type="GeneID" id="18490568"/>
<evidence type="ECO:0000256" key="8">
    <source>
        <dbReference type="ARBA" id="ARBA00022989"/>
    </source>
</evidence>
<keyword evidence="7" id="KW-0375">Hydrogen ion transport</keyword>
<reference evidence="15" key="3">
    <citation type="submission" date="2017-08" db="EMBL/GenBank/DDBJ databases">
        <title>Comparative analysis of the mitochondrial genome of the fungus Colletotrichum lindemuthianum, the causal agent of anthracnose in common beans.</title>
        <authorList>
            <person name="Queiroz C.B."/>
            <person name="Santana M.F."/>
            <person name="Vidigal P.M.P."/>
            <person name="Queiroz M.V."/>
        </authorList>
    </citation>
    <scope>NUCLEOTIDE SEQUENCE</scope>
    <source>
        <strain evidence="15">83.501</strain>
        <strain evidence="16">89 A2 2-3</strain>
    </source>
</reference>
<comment type="subcellular location">
    <subcellularLocation>
        <location evidence="1 12">Mitochondrion inner membrane</location>
        <topology evidence="1 12">Multi-pass membrane protein</topology>
    </subcellularLocation>
</comment>
<evidence type="ECO:0000256" key="5">
    <source>
        <dbReference type="ARBA" id="ARBA00022547"/>
    </source>
</evidence>
<dbReference type="PROSITE" id="PS00449">
    <property type="entry name" value="ATPASE_A"/>
    <property type="match status" value="1"/>
</dbReference>
<gene>
    <name evidence="14" type="primary">atp6</name>
</gene>
<keyword evidence="4" id="KW-0813">Transport</keyword>
<evidence type="ECO:0000256" key="13">
    <source>
        <dbReference type="SAM" id="Phobius"/>
    </source>
</evidence>
<keyword evidence="5" id="KW-0138">CF(0)</keyword>
<evidence type="ECO:0000313" key="15">
    <source>
        <dbReference type="EMBL" id="ATQ37157.1"/>
    </source>
</evidence>
<protein>
    <recommendedName>
        <fullName evidence="3 12">ATP synthase subunit a</fullName>
    </recommendedName>
</protein>
<evidence type="ECO:0000256" key="10">
    <source>
        <dbReference type="ARBA" id="ARBA00023136"/>
    </source>
</evidence>
<dbReference type="HAMAP" id="MF_01393">
    <property type="entry name" value="ATP_synth_a_bact"/>
    <property type="match status" value="1"/>
</dbReference>
<dbReference type="EMBL" id="KF953885">
    <property type="protein sequence ID" value="AHI96220.1"/>
    <property type="molecule type" value="Genomic_DNA"/>
</dbReference>
<dbReference type="InterPro" id="IPR000568">
    <property type="entry name" value="ATP_synth_F0_asu"/>
</dbReference>
<dbReference type="GO" id="GO:0005743">
    <property type="term" value="C:mitochondrial inner membrane"/>
    <property type="evidence" value="ECO:0007669"/>
    <property type="project" value="UniProtKB-SubCell"/>
</dbReference>
<keyword evidence="6 13" id="KW-0812">Transmembrane</keyword>
<evidence type="ECO:0000256" key="12">
    <source>
        <dbReference type="RuleBase" id="RU004450"/>
    </source>
</evidence>
<organism evidence="14">
    <name type="scientific">Colletotrichum lindemuthianum</name>
    <name type="common">Bean anthracnose fungus</name>
    <name type="synonym">Glomerella lindemuthiana</name>
    <dbReference type="NCBI Taxonomy" id="290576"/>
    <lineage>
        <taxon>Eukaryota</taxon>
        <taxon>Fungi</taxon>
        <taxon>Dikarya</taxon>
        <taxon>Ascomycota</taxon>
        <taxon>Pezizomycotina</taxon>
        <taxon>Sordariomycetes</taxon>
        <taxon>Hypocreomycetidae</taxon>
        <taxon>Glomerellales</taxon>
        <taxon>Glomerellaceae</taxon>
        <taxon>Colletotrichum</taxon>
        <taxon>Colletotrichum orbiculare species complex</taxon>
    </lineage>
</organism>
<evidence type="ECO:0000256" key="6">
    <source>
        <dbReference type="ARBA" id="ARBA00022692"/>
    </source>
</evidence>
<sequence>MNTLSLNNLHKEISSPLTQFEIRDLLSIDLPILSDLHISITNIGLYLTIGLVFTLILSILSINNNKLVSNNWSISQESLYATIHGIVVNQINAKSGQVYFPFIYTLFIFILINNLIGMVPYSFASTSHFVLTFALSFTIVLGATILGFQKHGLKFFSLLVPAGCPLALLPLLVLIEFISYLARNISLGLRLAANILSGHMLLHILAGFTYNIMTSGFIFFFLGLVPLAFIIAFSGLELGIAFIQAQVFVVLTSGYIKDGLDLH</sequence>
<dbReference type="Gene3D" id="1.20.120.220">
    <property type="entry name" value="ATP synthase, F0 complex, subunit A"/>
    <property type="match status" value="1"/>
</dbReference>
<evidence type="ECO:0000256" key="1">
    <source>
        <dbReference type="ARBA" id="ARBA00004448"/>
    </source>
</evidence>
<keyword evidence="10 13" id="KW-0472">Membrane</keyword>
<dbReference type="SUPFAM" id="SSF81336">
    <property type="entry name" value="F1F0 ATP synthase subunit A"/>
    <property type="match status" value="1"/>
</dbReference>
<evidence type="ECO:0000256" key="2">
    <source>
        <dbReference type="ARBA" id="ARBA00006810"/>
    </source>
</evidence>
<keyword evidence="9" id="KW-0406">Ion transport</keyword>
<dbReference type="NCBIfam" id="TIGR01131">
    <property type="entry name" value="ATP_synt_6_or_A"/>
    <property type="match status" value="1"/>
</dbReference>
<evidence type="ECO:0000256" key="4">
    <source>
        <dbReference type="ARBA" id="ARBA00022448"/>
    </source>
</evidence>
<keyword evidence="8 13" id="KW-1133">Transmembrane helix</keyword>
<dbReference type="GO" id="GO:0045259">
    <property type="term" value="C:proton-transporting ATP synthase complex"/>
    <property type="evidence" value="ECO:0007669"/>
    <property type="project" value="UniProtKB-KW"/>
</dbReference>
<feature type="transmembrane region" description="Helical" evidence="13">
    <location>
        <begin position="129"/>
        <end position="149"/>
    </location>
</feature>
<feature type="transmembrane region" description="Helical" evidence="13">
    <location>
        <begin position="155"/>
        <end position="175"/>
    </location>
</feature>
<dbReference type="PANTHER" id="PTHR11410:SF0">
    <property type="entry name" value="ATP SYNTHASE SUBUNIT A"/>
    <property type="match status" value="1"/>
</dbReference>
<keyword evidence="11" id="KW-0066">ATP synthesis</keyword>
<proteinExistence type="inferred from homology"/>
<dbReference type="AlphaFoldDB" id="W6D7L3"/>
<dbReference type="GO" id="GO:0046933">
    <property type="term" value="F:proton-transporting ATP synthase activity, rotational mechanism"/>
    <property type="evidence" value="ECO:0007669"/>
    <property type="project" value="TreeGrafter"/>
</dbReference>
<evidence type="ECO:0000313" key="14">
    <source>
        <dbReference type="EMBL" id="AHI96220.1"/>
    </source>
</evidence>
<dbReference type="Pfam" id="PF00119">
    <property type="entry name" value="ATP-synt_A"/>
    <property type="match status" value="1"/>
</dbReference>
<dbReference type="RefSeq" id="YP_009003983.1">
    <property type="nucleotide sequence ID" value="NC_023540.1"/>
</dbReference>
<name>W6D7L3_COLLN</name>
<geneLocation type="mitochondrion" evidence="14"/>
<reference evidence="14" key="1">
    <citation type="submission" date="2013-12" db="EMBL/GenBank/DDBJ databases">
        <authorList>
            <person name="Gutierrez P.A."/>
            <person name="Alzate J.F."/>
            <person name="Marin M."/>
        </authorList>
    </citation>
    <scope>NUCLEOTIDE SEQUENCE</scope>
</reference>
<reference evidence="14" key="2">
    <citation type="journal article" date="2016" name="Mitochondrial DNA">
        <title>Complete mitochondrial genome sequence of the common bean anthracnose pathogen Colletotrichum lindemuthianum.</title>
        <authorList>
            <person name="Gutierrez P."/>
            <person name="Alzate J."/>
            <person name="Yepes M.S."/>
            <person name="Marin M."/>
        </authorList>
    </citation>
    <scope>NUCLEOTIDE SEQUENCE</scope>
</reference>
<dbReference type="PANTHER" id="PTHR11410">
    <property type="entry name" value="ATP SYNTHASE SUBUNIT A"/>
    <property type="match status" value="1"/>
</dbReference>
<dbReference type="InterPro" id="IPR045083">
    <property type="entry name" value="ATP_synth_F0_asu_bact/mt"/>
</dbReference>
<evidence type="ECO:0000256" key="9">
    <source>
        <dbReference type="ARBA" id="ARBA00023065"/>
    </source>
</evidence>
<dbReference type="InterPro" id="IPR023011">
    <property type="entry name" value="ATP_synth_F0_asu_AS"/>
</dbReference>
<evidence type="ECO:0000256" key="7">
    <source>
        <dbReference type="ARBA" id="ARBA00022781"/>
    </source>
</evidence>
<dbReference type="CDD" id="cd00310">
    <property type="entry name" value="ATP-synt_Fo_a_6"/>
    <property type="match status" value="1"/>
</dbReference>
<dbReference type="EMBL" id="MF595868">
    <property type="protein sequence ID" value="ATQ37157.1"/>
    <property type="molecule type" value="Genomic_DNA"/>
</dbReference>
<dbReference type="PRINTS" id="PR00123">
    <property type="entry name" value="ATPASEA"/>
</dbReference>
<comment type="similarity">
    <text evidence="2">Belongs to the ATPase A chain family.</text>
</comment>
<feature type="transmembrane region" description="Helical" evidence="13">
    <location>
        <begin position="98"/>
        <end position="117"/>
    </location>
</feature>
<feature type="transmembrane region" description="Helical" evidence="13">
    <location>
        <begin position="43"/>
        <end position="62"/>
    </location>
</feature>
<feature type="transmembrane region" description="Helical" evidence="13">
    <location>
        <begin position="238"/>
        <end position="256"/>
    </location>
</feature>
<keyword evidence="14" id="KW-0496">Mitochondrion</keyword>
<dbReference type="InterPro" id="IPR035908">
    <property type="entry name" value="F0_ATP_A_sf"/>
</dbReference>
<evidence type="ECO:0000313" key="16">
    <source>
        <dbReference type="EMBL" id="ATQ37179.1"/>
    </source>
</evidence>
<evidence type="ECO:0000256" key="3">
    <source>
        <dbReference type="ARBA" id="ARBA00021312"/>
    </source>
</evidence>
<dbReference type="FunFam" id="1.20.120.220:FF:000003">
    <property type="entry name" value="ATP synthase subunit a"/>
    <property type="match status" value="1"/>
</dbReference>
<evidence type="ECO:0000256" key="11">
    <source>
        <dbReference type="ARBA" id="ARBA00023310"/>
    </source>
</evidence>